<proteinExistence type="predicted"/>
<keyword evidence="3" id="KW-0732">Signal</keyword>
<keyword evidence="5" id="KW-1185">Reference proteome</keyword>
<protein>
    <recommendedName>
        <fullName evidence="6">Transmembrane protein</fullName>
    </recommendedName>
</protein>
<reference evidence="4" key="2">
    <citation type="submission" date="2021-09" db="EMBL/GenBank/DDBJ databases">
        <authorList>
            <person name="Jia N."/>
            <person name="Wang J."/>
            <person name="Shi W."/>
            <person name="Du L."/>
            <person name="Sun Y."/>
            <person name="Zhan W."/>
            <person name="Jiang J."/>
            <person name="Wang Q."/>
            <person name="Zhang B."/>
            <person name="Ji P."/>
            <person name="Sakyi L.B."/>
            <person name="Cui X."/>
            <person name="Yuan T."/>
            <person name="Jiang B."/>
            <person name="Yang W."/>
            <person name="Lam T.T.-Y."/>
            <person name="Chang Q."/>
            <person name="Ding S."/>
            <person name="Wang X."/>
            <person name="Zhu J."/>
            <person name="Ruan X."/>
            <person name="Zhao L."/>
            <person name="Wei J."/>
            <person name="Que T."/>
            <person name="Du C."/>
            <person name="Cheng J."/>
            <person name="Dai P."/>
            <person name="Han X."/>
            <person name="Huang E."/>
            <person name="Gao Y."/>
            <person name="Liu J."/>
            <person name="Shao H."/>
            <person name="Ye R."/>
            <person name="Li L."/>
            <person name="Wei W."/>
            <person name="Wang X."/>
            <person name="Wang C."/>
            <person name="Huo Q."/>
            <person name="Li W."/>
            <person name="Guo W."/>
            <person name="Chen H."/>
            <person name="Chen S."/>
            <person name="Zhou L."/>
            <person name="Zhou L."/>
            <person name="Ni X."/>
            <person name="Tian J."/>
            <person name="Zhou Y."/>
            <person name="Sheng Y."/>
            <person name="Liu T."/>
            <person name="Pan Y."/>
            <person name="Xia L."/>
            <person name="Li J."/>
            <person name="Zhao F."/>
            <person name="Cao W."/>
        </authorList>
    </citation>
    <scope>NUCLEOTIDE SEQUENCE</scope>
    <source>
        <strain evidence="4">Rmic-2018</strain>
        <tissue evidence="4">Larvae</tissue>
    </source>
</reference>
<dbReference type="OMA" id="LSCMVIC"/>
<keyword evidence="2" id="KW-0472">Membrane</keyword>
<evidence type="ECO:0000256" key="2">
    <source>
        <dbReference type="SAM" id="Phobius"/>
    </source>
</evidence>
<dbReference type="VEuPathDB" id="VectorBase:LOC119167894"/>
<feature type="signal peptide" evidence="3">
    <location>
        <begin position="1"/>
        <end position="28"/>
    </location>
</feature>
<dbReference type="OrthoDB" id="6505572at2759"/>
<dbReference type="EMBL" id="JABSTU010000006">
    <property type="protein sequence ID" value="KAH8027205.1"/>
    <property type="molecule type" value="Genomic_DNA"/>
</dbReference>
<gene>
    <name evidence="4" type="ORF">HPB51_003647</name>
</gene>
<keyword evidence="2" id="KW-1133">Transmembrane helix</keyword>
<reference evidence="4" key="1">
    <citation type="journal article" date="2020" name="Cell">
        <title>Large-Scale Comparative Analyses of Tick Genomes Elucidate Their Genetic Diversity and Vector Capacities.</title>
        <authorList>
            <consortium name="Tick Genome and Microbiome Consortium (TIGMIC)"/>
            <person name="Jia N."/>
            <person name="Wang J."/>
            <person name="Shi W."/>
            <person name="Du L."/>
            <person name="Sun Y."/>
            <person name="Zhan W."/>
            <person name="Jiang J.F."/>
            <person name="Wang Q."/>
            <person name="Zhang B."/>
            <person name="Ji P."/>
            <person name="Bell-Sakyi L."/>
            <person name="Cui X.M."/>
            <person name="Yuan T.T."/>
            <person name="Jiang B.G."/>
            <person name="Yang W.F."/>
            <person name="Lam T.T."/>
            <person name="Chang Q.C."/>
            <person name="Ding S.J."/>
            <person name="Wang X.J."/>
            <person name="Zhu J.G."/>
            <person name="Ruan X.D."/>
            <person name="Zhao L."/>
            <person name="Wei J.T."/>
            <person name="Ye R.Z."/>
            <person name="Que T.C."/>
            <person name="Du C.H."/>
            <person name="Zhou Y.H."/>
            <person name="Cheng J.X."/>
            <person name="Dai P.F."/>
            <person name="Guo W.B."/>
            <person name="Han X.H."/>
            <person name="Huang E.J."/>
            <person name="Li L.F."/>
            <person name="Wei W."/>
            <person name="Gao Y.C."/>
            <person name="Liu J.Z."/>
            <person name="Shao H.Z."/>
            <person name="Wang X."/>
            <person name="Wang C.C."/>
            <person name="Yang T.C."/>
            <person name="Huo Q.B."/>
            <person name="Li W."/>
            <person name="Chen H.Y."/>
            <person name="Chen S.E."/>
            <person name="Zhou L.G."/>
            <person name="Ni X.B."/>
            <person name="Tian J.H."/>
            <person name="Sheng Y."/>
            <person name="Liu T."/>
            <person name="Pan Y.S."/>
            <person name="Xia L.Y."/>
            <person name="Li J."/>
            <person name="Zhao F."/>
            <person name="Cao W.C."/>
        </authorList>
    </citation>
    <scope>NUCLEOTIDE SEQUENCE</scope>
    <source>
        <strain evidence="4">Rmic-2018</strain>
    </source>
</reference>
<name>A0A9J6DYI2_RHIMP</name>
<sequence length="205" mass="22910">MSESATWRIRAVLLLLLLALALPDPCSTRSVNPRSRREVVKRAKPPGGHDDDGGRPITGLQAVTVQSDDTGVRANGTAARPNRRRRPRLLDIGSLFRYVMSPYGNATDRRASNKSEEPVRSRHIDASMAEVVAVQTFDGDVVWIEAKFVNQSHGNSHARHRRTRPYSVEERLTLVIPVVAFLMPFLVWLSCMVICIVKATVKEPY</sequence>
<keyword evidence="2" id="KW-0812">Transmembrane</keyword>
<feature type="region of interest" description="Disordered" evidence="1">
    <location>
        <begin position="26"/>
        <end position="58"/>
    </location>
</feature>
<evidence type="ECO:0008006" key="6">
    <source>
        <dbReference type="Google" id="ProtNLM"/>
    </source>
</evidence>
<evidence type="ECO:0000256" key="3">
    <source>
        <dbReference type="SAM" id="SignalP"/>
    </source>
</evidence>
<feature type="compositionally biased region" description="Basic and acidic residues" evidence="1">
    <location>
        <begin position="35"/>
        <end position="54"/>
    </location>
</feature>
<organism evidence="4 5">
    <name type="scientific">Rhipicephalus microplus</name>
    <name type="common">Cattle tick</name>
    <name type="synonym">Boophilus microplus</name>
    <dbReference type="NCBI Taxonomy" id="6941"/>
    <lineage>
        <taxon>Eukaryota</taxon>
        <taxon>Metazoa</taxon>
        <taxon>Ecdysozoa</taxon>
        <taxon>Arthropoda</taxon>
        <taxon>Chelicerata</taxon>
        <taxon>Arachnida</taxon>
        <taxon>Acari</taxon>
        <taxon>Parasitiformes</taxon>
        <taxon>Ixodida</taxon>
        <taxon>Ixodoidea</taxon>
        <taxon>Ixodidae</taxon>
        <taxon>Rhipicephalinae</taxon>
        <taxon>Rhipicephalus</taxon>
        <taxon>Boophilus</taxon>
    </lineage>
</organism>
<evidence type="ECO:0000313" key="4">
    <source>
        <dbReference type="EMBL" id="KAH8027205.1"/>
    </source>
</evidence>
<evidence type="ECO:0000256" key="1">
    <source>
        <dbReference type="SAM" id="MobiDB-lite"/>
    </source>
</evidence>
<comment type="caution">
    <text evidence="4">The sequence shown here is derived from an EMBL/GenBank/DDBJ whole genome shotgun (WGS) entry which is preliminary data.</text>
</comment>
<dbReference type="Proteomes" id="UP000821866">
    <property type="component" value="Chromosome 4"/>
</dbReference>
<accession>A0A9J6DYI2</accession>
<evidence type="ECO:0000313" key="5">
    <source>
        <dbReference type="Proteomes" id="UP000821866"/>
    </source>
</evidence>
<dbReference type="AlphaFoldDB" id="A0A9J6DYI2"/>
<feature type="chain" id="PRO_5039902401" description="Transmembrane protein" evidence="3">
    <location>
        <begin position="29"/>
        <end position="205"/>
    </location>
</feature>
<feature type="transmembrane region" description="Helical" evidence="2">
    <location>
        <begin position="174"/>
        <end position="197"/>
    </location>
</feature>